<proteinExistence type="predicted"/>
<dbReference type="InterPro" id="IPR016187">
    <property type="entry name" value="CTDL_fold"/>
</dbReference>
<dbReference type="GO" id="GO:0005886">
    <property type="term" value="C:plasma membrane"/>
    <property type="evidence" value="ECO:0007669"/>
    <property type="project" value="UniProtKB-SubCell"/>
</dbReference>
<reference evidence="3" key="3">
    <citation type="submission" date="2025-08" db="UniProtKB">
        <authorList>
            <consortium name="Ensembl"/>
        </authorList>
    </citation>
    <scope>IDENTIFICATION</scope>
    <source>
        <strain evidence="3">HSOK</strain>
    </source>
</reference>
<dbReference type="Pfam" id="PF00059">
    <property type="entry name" value="Lectin_C"/>
    <property type="match status" value="1"/>
</dbReference>
<evidence type="ECO:0000313" key="4">
    <source>
        <dbReference type="Proteomes" id="UP000265200"/>
    </source>
</evidence>
<evidence type="ECO:0000259" key="2">
    <source>
        <dbReference type="PROSITE" id="PS50041"/>
    </source>
</evidence>
<reference key="1">
    <citation type="journal article" date="2007" name="Nature">
        <title>The medaka draft genome and insights into vertebrate genome evolution.</title>
        <authorList>
            <person name="Kasahara M."/>
            <person name="Naruse K."/>
            <person name="Sasaki S."/>
            <person name="Nakatani Y."/>
            <person name="Qu W."/>
            <person name="Ahsan B."/>
            <person name="Yamada T."/>
            <person name="Nagayasu Y."/>
            <person name="Doi K."/>
            <person name="Kasai Y."/>
            <person name="Jindo T."/>
            <person name="Kobayashi D."/>
            <person name="Shimada A."/>
            <person name="Toyoda A."/>
            <person name="Kuroki Y."/>
            <person name="Fujiyama A."/>
            <person name="Sasaki T."/>
            <person name="Shimizu A."/>
            <person name="Asakawa S."/>
            <person name="Shimizu N."/>
            <person name="Hashimoto S."/>
            <person name="Yang J."/>
            <person name="Lee Y."/>
            <person name="Matsushima K."/>
            <person name="Sugano S."/>
            <person name="Sakaizumi M."/>
            <person name="Narita T."/>
            <person name="Ohishi K."/>
            <person name="Haga S."/>
            <person name="Ohta F."/>
            <person name="Nomoto H."/>
            <person name="Nogata K."/>
            <person name="Morishita T."/>
            <person name="Endo T."/>
            <person name="Shin-I T."/>
            <person name="Takeda H."/>
            <person name="Morishita S."/>
            <person name="Kohara Y."/>
        </authorList>
    </citation>
    <scope>NUCLEOTIDE SEQUENCE [LARGE SCALE GENOMIC DNA]</scope>
    <source>
        <strain>Hd-rR</strain>
    </source>
</reference>
<organism evidence="3 4">
    <name type="scientific">Oryzias latipes</name>
    <name type="common">Japanese rice fish</name>
    <name type="synonym">Japanese killifish</name>
    <dbReference type="NCBI Taxonomy" id="8090"/>
    <lineage>
        <taxon>Eukaryota</taxon>
        <taxon>Metazoa</taxon>
        <taxon>Chordata</taxon>
        <taxon>Craniata</taxon>
        <taxon>Vertebrata</taxon>
        <taxon>Euteleostomi</taxon>
        <taxon>Actinopterygii</taxon>
        <taxon>Neopterygii</taxon>
        <taxon>Teleostei</taxon>
        <taxon>Neoteleostei</taxon>
        <taxon>Acanthomorphata</taxon>
        <taxon>Ovalentaria</taxon>
        <taxon>Atherinomorphae</taxon>
        <taxon>Beloniformes</taxon>
        <taxon>Adrianichthyidae</taxon>
        <taxon>Oryziinae</taxon>
        <taxon>Oryzias</taxon>
    </lineage>
</organism>
<dbReference type="Ensembl" id="ENSORLT00015027519.1">
    <property type="protein sequence ID" value="ENSORLP00015018739.1"/>
    <property type="gene ID" value="ENSORLG00015019813.1"/>
</dbReference>
<reference evidence="3" key="4">
    <citation type="submission" date="2025-09" db="UniProtKB">
        <authorList>
            <consortium name="Ensembl"/>
        </authorList>
    </citation>
    <scope>IDENTIFICATION</scope>
    <source>
        <strain evidence="3">HSOK</strain>
    </source>
</reference>
<dbReference type="PANTHER" id="PTHR45710:SF31">
    <property type="entry name" value="EARLY ACTIVATION ANTIGEN CD69"/>
    <property type="match status" value="1"/>
</dbReference>
<comment type="subcellular location">
    <subcellularLocation>
        <location evidence="1">Cell membrane</location>
        <topology evidence="1">Single-pass type II membrane protein</topology>
    </subcellularLocation>
</comment>
<evidence type="ECO:0000256" key="1">
    <source>
        <dbReference type="ARBA" id="ARBA00004401"/>
    </source>
</evidence>
<dbReference type="PANTHER" id="PTHR45710">
    <property type="entry name" value="C-TYPE LECTIN DOMAIN-CONTAINING PROTEIN 180"/>
    <property type="match status" value="1"/>
</dbReference>
<evidence type="ECO:0000313" key="3">
    <source>
        <dbReference type="Ensembl" id="ENSORLP00015018739.1"/>
    </source>
</evidence>
<dbReference type="Proteomes" id="UP000265200">
    <property type="component" value="Chromosome 16"/>
</dbReference>
<dbReference type="SUPFAM" id="SSF56436">
    <property type="entry name" value="C-type lectin-like"/>
    <property type="match status" value="1"/>
</dbReference>
<name>A0A3P9IFS1_ORYLA</name>
<dbReference type="PROSITE" id="PS50041">
    <property type="entry name" value="C_TYPE_LECTIN_2"/>
    <property type="match status" value="1"/>
</dbReference>
<reference evidence="3 4" key="2">
    <citation type="submission" date="2017-04" db="EMBL/GenBank/DDBJ databases">
        <title>CpG methylation of centromeres and impact of large insertions on vertebrate speciation.</title>
        <authorList>
            <person name="Ichikawa K."/>
            <person name="Yoshimura J."/>
            <person name="Morishita S."/>
        </authorList>
    </citation>
    <scope>NUCLEOTIDE SEQUENCE</scope>
    <source>
        <strain evidence="3 4">HSOK</strain>
    </source>
</reference>
<dbReference type="InterPro" id="IPR001304">
    <property type="entry name" value="C-type_lectin-like"/>
</dbReference>
<feature type="domain" description="C-type lectin" evidence="2">
    <location>
        <begin position="33"/>
        <end position="115"/>
    </location>
</feature>
<accession>A0A3P9IFS1</accession>
<dbReference type="Gene3D" id="3.10.100.10">
    <property type="entry name" value="Mannose-Binding Protein A, subunit A"/>
    <property type="match status" value="1"/>
</dbReference>
<dbReference type="InterPro" id="IPR050828">
    <property type="entry name" value="C-type_lectin/matrix_domain"/>
</dbReference>
<dbReference type="SMART" id="SM00034">
    <property type="entry name" value="CLECT"/>
    <property type="match status" value="1"/>
</dbReference>
<protein>
    <recommendedName>
        <fullName evidence="2">C-type lectin domain-containing protein</fullName>
    </recommendedName>
</protein>
<dbReference type="AlphaFoldDB" id="A0A3P9IFS1"/>
<dbReference type="InterPro" id="IPR016186">
    <property type="entry name" value="C-type_lectin-like/link_sf"/>
</dbReference>
<sequence>ASYQIPCRNNKMAKGRDTDHGFCHKCPKDWIQFQESCYFFYNLNSQWKPWNESQQLCQNMKSDLVVISSLEEQTFIKNTIQYYFDFWHGYWIGLRKVNNIWIWVDGTGCWTSFSHSSTFQLRKSVPTKVSICSPTDGTQRHLKYSSAFLYEDT</sequence>